<dbReference type="InterPro" id="IPR044281">
    <property type="entry name" value="IMP4/RPF1"/>
</dbReference>
<dbReference type="Gene3D" id="3.40.50.10480">
    <property type="entry name" value="Probable brix-domain ribosomal biogenesis protein"/>
    <property type="match status" value="1"/>
</dbReference>
<dbReference type="AlphaFoldDB" id="A0A0V1BTT5"/>
<dbReference type="FunCoup" id="A0A0V1BTT5">
    <property type="interactions" value="1180"/>
</dbReference>
<dbReference type="InterPro" id="IPR007109">
    <property type="entry name" value="Brix"/>
</dbReference>
<organism evidence="3 4">
    <name type="scientific">Trichinella spiralis</name>
    <name type="common">Trichina worm</name>
    <dbReference type="NCBI Taxonomy" id="6334"/>
    <lineage>
        <taxon>Eukaryota</taxon>
        <taxon>Metazoa</taxon>
        <taxon>Ecdysozoa</taxon>
        <taxon>Nematoda</taxon>
        <taxon>Enoplea</taxon>
        <taxon>Dorylaimia</taxon>
        <taxon>Trichinellida</taxon>
        <taxon>Trichinellidae</taxon>
        <taxon>Trichinella</taxon>
    </lineage>
</organism>
<dbReference type="Proteomes" id="UP000054776">
    <property type="component" value="Unassembled WGS sequence"/>
</dbReference>
<evidence type="ECO:0000259" key="2">
    <source>
        <dbReference type="PROSITE" id="PS50833"/>
    </source>
</evidence>
<name>A0A0V1BTT5_TRISP</name>
<evidence type="ECO:0000256" key="1">
    <source>
        <dbReference type="SAM" id="Phobius"/>
    </source>
</evidence>
<dbReference type="eggNOG" id="KOG2780">
    <property type="taxonomic scope" value="Eukaryota"/>
</dbReference>
<accession>A0A0V1BTT5</accession>
<proteinExistence type="predicted"/>
<dbReference type="Pfam" id="PF04427">
    <property type="entry name" value="Brix"/>
    <property type="match status" value="1"/>
</dbReference>
<dbReference type="OrthoDB" id="10253204at2759"/>
<gene>
    <name evidence="3" type="primary">F44G4.1</name>
    <name evidence="3" type="ORF">T01_13922</name>
</gene>
<dbReference type="EMBL" id="JYDH01000011">
    <property type="protein sequence ID" value="KRY40644.1"/>
    <property type="molecule type" value="Genomic_DNA"/>
</dbReference>
<dbReference type="SMART" id="SM00879">
    <property type="entry name" value="Brix"/>
    <property type="match status" value="1"/>
</dbReference>
<keyword evidence="4" id="KW-1185">Reference proteome</keyword>
<dbReference type="GO" id="GO:0000460">
    <property type="term" value="P:maturation of 5.8S rRNA"/>
    <property type="evidence" value="ECO:0007669"/>
    <property type="project" value="TreeGrafter"/>
</dbReference>
<dbReference type="PANTHER" id="PTHR22734">
    <property type="entry name" value="U3 SMALL NUCLEOLAR RIBONUCLEOPROTEIN PROTEIN IMP4"/>
    <property type="match status" value="1"/>
</dbReference>
<evidence type="ECO:0000313" key="4">
    <source>
        <dbReference type="Proteomes" id="UP000054776"/>
    </source>
</evidence>
<dbReference type="GO" id="GO:0000470">
    <property type="term" value="P:maturation of LSU-rRNA"/>
    <property type="evidence" value="ECO:0007669"/>
    <property type="project" value="TreeGrafter"/>
</dbReference>
<dbReference type="SUPFAM" id="SSF52954">
    <property type="entry name" value="Class II aaRS ABD-related"/>
    <property type="match status" value="1"/>
</dbReference>
<reference evidence="3 4" key="1">
    <citation type="submission" date="2015-01" db="EMBL/GenBank/DDBJ databases">
        <title>Evolution of Trichinella species and genotypes.</title>
        <authorList>
            <person name="Korhonen P.K."/>
            <person name="Edoardo P."/>
            <person name="Giuseppe L.R."/>
            <person name="Gasser R.B."/>
        </authorList>
    </citation>
    <scope>NUCLEOTIDE SEQUENCE [LARGE SCALE GENOMIC DNA]</scope>
    <source>
        <strain evidence="3">ISS3</strain>
    </source>
</reference>
<dbReference type="STRING" id="6334.A0A0V1BTT5"/>
<feature type="transmembrane region" description="Helical" evidence="1">
    <location>
        <begin position="6"/>
        <end position="27"/>
    </location>
</feature>
<comment type="caution">
    <text evidence="3">The sequence shown here is derived from an EMBL/GenBank/DDBJ whole genome shotgun (WGS) entry which is preliminary data.</text>
</comment>
<dbReference type="GO" id="GO:0042134">
    <property type="term" value="F:rRNA primary transcript binding"/>
    <property type="evidence" value="ECO:0007669"/>
    <property type="project" value="InterPro"/>
</dbReference>
<sequence>MLKLNVWVVINFVLNCFIFLEVVVMSGKEKPVGGLKLVRAIRRERTKELRTIKSKEKRKRVAERRKLRATFGEDICPVQQPKTLENTREYDETIVLPNDEEEVYEENTDEIAPYFHMKTKPKVLLTTSPKAKVVSWKLCYEFHRCIPNSHVIGRKGISLKRLISLANSKNYTDIVVVHEDRRSPNGLVLCHLPDGPTAYFKMQNVKLPKDIKNCGKGAVFGNPELVLNNFSTRLGHTVARMLACLFPQDPHFGGRRVVTFHNQRDYIFFRHHWNYILVRLGLVTKLCGNHGYPYHMITYQGKEIHASKVPFSTRVISNIVDIIQEYSNTKRHTLYFDNFFNNYELLVKSSGLKMRAIGTTRPCRSNGADAVMLPDKQLMKQKRVIWRDNSIVRIVSNFLTHRPLRNTQRGQRIEVQMLNITCCCVSSNSKKRKWYWPLFISAVNIATVAAWWIHCFVEGRPHSHLELRRQAVLSLLQLEGTATPRVASGFMSQLPDIRFDGVDHILGTGPQGRCKVCKRNSKNATYEFKKDGTKAALKELGPRFTLRLKALQKGTFNPKFGQFEWILKRHEMETSRRRFFL</sequence>
<keyword evidence="1" id="KW-0472">Membrane</keyword>
<protein>
    <submittedName>
        <fullName evidence="3">Brix domain-containing protein F44G4.1</fullName>
    </submittedName>
</protein>
<evidence type="ECO:0000313" key="3">
    <source>
        <dbReference type="EMBL" id="KRY40644.1"/>
    </source>
</evidence>
<dbReference type="InParanoid" id="A0A0V1BTT5"/>
<keyword evidence="1" id="KW-1133">Transmembrane helix</keyword>
<dbReference type="PANTHER" id="PTHR22734:SF3">
    <property type="entry name" value="RIBOSOME PRODUCTION FACTOR 1"/>
    <property type="match status" value="1"/>
</dbReference>
<keyword evidence="1" id="KW-0812">Transmembrane</keyword>
<dbReference type="PROSITE" id="PS50833">
    <property type="entry name" value="BRIX"/>
    <property type="match status" value="1"/>
</dbReference>
<feature type="domain" description="Brix" evidence="2">
    <location>
        <begin position="121"/>
        <end position="557"/>
    </location>
</feature>
<dbReference type="GO" id="GO:0005730">
    <property type="term" value="C:nucleolus"/>
    <property type="evidence" value="ECO:0007669"/>
    <property type="project" value="TreeGrafter"/>
</dbReference>
<dbReference type="GO" id="GO:0030687">
    <property type="term" value="C:preribosome, large subunit precursor"/>
    <property type="evidence" value="ECO:0007669"/>
    <property type="project" value="TreeGrafter"/>
</dbReference>